<name>A0A066UCQ7_9PSEU</name>
<sequence length="287" mass="29904">MSLQTLAPPGRAAGPPRPAGVHLTGVTHRVFPERVKPVFGMRPELARLMVETFGAAADQEDFLARTGNGFIEMTEALLADAGTPLPPLDAVVLAYHAPDLYHSEVAGCYLAGRLPGNPEPCSVAGPGPGAAFTALRLLDGLCRIGEAASAALLVYDQNAVLWDSGHPATHRPDAAVLLQAGATGDVAVTELEEVRLGGTGPHTATLALADVLYRHPGVRVLAGAGLTQRLAGTPYAGRVEAVPDLWCTGVWAGLARLWPLEEPVLLADFEPAGGTFCSCLLVPGREH</sequence>
<dbReference type="GO" id="GO:0016746">
    <property type="term" value="F:acyltransferase activity"/>
    <property type="evidence" value="ECO:0007669"/>
    <property type="project" value="InterPro"/>
</dbReference>
<dbReference type="AlphaFoldDB" id="A0A066UCQ7"/>
<evidence type="ECO:0000313" key="2">
    <source>
        <dbReference type="Proteomes" id="UP000027345"/>
    </source>
</evidence>
<dbReference type="Proteomes" id="UP000027345">
    <property type="component" value="Unassembled WGS sequence"/>
</dbReference>
<accession>A0A066UCQ7</accession>
<evidence type="ECO:0000313" key="1">
    <source>
        <dbReference type="EMBL" id="KDN21934.1"/>
    </source>
</evidence>
<dbReference type="eggNOG" id="COG0332">
    <property type="taxonomic scope" value="Bacteria"/>
</dbReference>
<reference evidence="1 2" key="1">
    <citation type="submission" date="2014-05" db="EMBL/GenBank/DDBJ databases">
        <title>Draft genome sequence of Amycolatopsis rifamycinica DSM 46095.</title>
        <authorList>
            <person name="Lal R."/>
            <person name="Saxena A."/>
            <person name="Kumari R."/>
            <person name="Mukherjee U."/>
            <person name="Singh P."/>
            <person name="Sangwan N."/>
            <person name="Mahato N.K."/>
        </authorList>
    </citation>
    <scope>NUCLEOTIDE SEQUENCE [LARGE SCALE GENOMIC DNA]</scope>
    <source>
        <strain evidence="1 2">DSM 46095</strain>
    </source>
</reference>
<keyword evidence="2" id="KW-1185">Reference proteome</keyword>
<dbReference type="SUPFAM" id="SSF53901">
    <property type="entry name" value="Thiolase-like"/>
    <property type="match status" value="1"/>
</dbReference>
<dbReference type="STRING" id="287986.DV20_11120"/>
<gene>
    <name evidence="1" type="ORF">DV20_11120</name>
</gene>
<dbReference type="EMBL" id="JMQI01000024">
    <property type="protein sequence ID" value="KDN21934.1"/>
    <property type="molecule type" value="Genomic_DNA"/>
</dbReference>
<dbReference type="InterPro" id="IPR016039">
    <property type="entry name" value="Thiolase-like"/>
</dbReference>
<dbReference type="OrthoDB" id="3368027at2"/>
<dbReference type="RefSeq" id="WP_063607789.1">
    <property type="nucleotide sequence ID" value="NZ_JMQI01000024.1"/>
</dbReference>
<proteinExistence type="predicted"/>
<protein>
    <submittedName>
        <fullName evidence="1">Uncharacterized protein</fullName>
    </submittedName>
</protein>
<comment type="caution">
    <text evidence="1">The sequence shown here is derived from an EMBL/GenBank/DDBJ whole genome shotgun (WGS) entry which is preliminary data.</text>
</comment>
<organism evidence="1 2">
    <name type="scientific">Amycolatopsis rifamycinica</name>
    <dbReference type="NCBI Taxonomy" id="287986"/>
    <lineage>
        <taxon>Bacteria</taxon>
        <taxon>Bacillati</taxon>
        <taxon>Actinomycetota</taxon>
        <taxon>Actinomycetes</taxon>
        <taxon>Pseudonocardiales</taxon>
        <taxon>Pseudonocardiaceae</taxon>
        <taxon>Amycolatopsis</taxon>
    </lineage>
</organism>